<evidence type="ECO:0000313" key="11">
    <source>
        <dbReference type="EMBL" id="KAI5326040.1"/>
    </source>
</evidence>
<accession>A0AAD4VJ29</accession>
<evidence type="ECO:0000256" key="9">
    <source>
        <dbReference type="RuleBase" id="RU361166"/>
    </source>
</evidence>
<dbReference type="InterPro" id="IPR033126">
    <property type="entry name" value="Glyco_hydro_9_Asp/Glu_AS"/>
</dbReference>
<evidence type="ECO:0000259" key="10">
    <source>
        <dbReference type="Pfam" id="PF00759"/>
    </source>
</evidence>
<organism evidence="11 12">
    <name type="scientific">Prunus dulcis</name>
    <name type="common">Almond</name>
    <name type="synonym">Amygdalus dulcis</name>
    <dbReference type="NCBI Taxonomy" id="3755"/>
    <lineage>
        <taxon>Eukaryota</taxon>
        <taxon>Viridiplantae</taxon>
        <taxon>Streptophyta</taxon>
        <taxon>Embryophyta</taxon>
        <taxon>Tracheophyta</taxon>
        <taxon>Spermatophyta</taxon>
        <taxon>Magnoliopsida</taxon>
        <taxon>eudicotyledons</taxon>
        <taxon>Gunneridae</taxon>
        <taxon>Pentapetalae</taxon>
        <taxon>rosids</taxon>
        <taxon>fabids</taxon>
        <taxon>Rosales</taxon>
        <taxon>Rosaceae</taxon>
        <taxon>Amygdaloideae</taxon>
        <taxon>Amygdaleae</taxon>
        <taxon>Prunus</taxon>
    </lineage>
</organism>
<evidence type="ECO:0000256" key="7">
    <source>
        <dbReference type="ARBA" id="ARBA00023326"/>
    </source>
</evidence>
<keyword evidence="5 8" id="KW-0119">Carbohydrate metabolism</keyword>
<dbReference type="InterPro" id="IPR008928">
    <property type="entry name" value="6-hairpin_glycosidase_sf"/>
</dbReference>
<dbReference type="InterPro" id="IPR001701">
    <property type="entry name" value="Glyco_hydro_9"/>
</dbReference>
<dbReference type="Gene3D" id="1.50.10.10">
    <property type="match status" value="1"/>
</dbReference>
<feature type="active site" evidence="8">
    <location>
        <position position="64"/>
    </location>
</feature>
<comment type="similarity">
    <text evidence="2 8 9">Belongs to the glycosyl hydrolase 9 (cellulase E) family.</text>
</comment>
<evidence type="ECO:0000256" key="6">
    <source>
        <dbReference type="ARBA" id="ARBA00023295"/>
    </source>
</evidence>
<dbReference type="Proteomes" id="UP001054821">
    <property type="component" value="Chromosome 6"/>
</dbReference>
<reference evidence="11 12" key="1">
    <citation type="journal article" date="2022" name="G3 (Bethesda)">
        <title>Whole-genome sequence and methylome profiling of the almond [Prunus dulcis (Mill.) D.A. Webb] cultivar 'Nonpareil'.</title>
        <authorList>
            <person name="D'Amico-Willman K.M."/>
            <person name="Ouma W.Z."/>
            <person name="Meulia T."/>
            <person name="Sideli G.M."/>
            <person name="Gradziel T.M."/>
            <person name="Fresnedo-Ramirez J."/>
        </authorList>
    </citation>
    <scope>NUCLEOTIDE SEQUENCE [LARGE SCALE GENOMIC DNA]</scope>
    <source>
        <strain evidence="11">Clone GOH B32 T37-40</strain>
    </source>
</reference>
<evidence type="ECO:0000256" key="4">
    <source>
        <dbReference type="ARBA" id="ARBA00023001"/>
    </source>
</evidence>
<keyword evidence="4 9" id="KW-0136">Cellulose degradation</keyword>
<keyword evidence="6 8" id="KW-0326">Glycosidase</keyword>
<name>A0AAD4VJ29_PRUDU</name>
<dbReference type="AlphaFoldDB" id="A0AAD4VJ29"/>
<keyword evidence="3 8" id="KW-0378">Hydrolase</keyword>
<dbReference type="PANTHER" id="PTHR22298">
    <property type="entry name" value="ENDO-1,4-BETA-GLUCANASE"/>
    <property type="match status" value="1"/>
</dbReference>
<dbReference type="EMBL" id="JAJFAZ020000006">
    <property type="protein sequence ID" value="KAI5326040.1"/>
    <property type="molecule type" value="Genomic_DNA"/>
</dbReference>
<keyword evidence="12" id="KW-1185">Reference proteome</keyword>
<dbReference type="EC" id="3.2.1.4" evidence="9"/>
<evidence type="ECO:0000256" key="1">
    <source>
        <dbReference type="ARBA" id="ARBA00000966"/>
    </source>
</evidence>
<dbReference type="GO" id="GO:0008810">
    <property type="term" value="F:cellulase activity"/>
    <property type="evidence" value="ECO:0007669"/>
    <property type="project" value="UniProtKB-EC"/>
</dbReference>
<feature type="domain" description="Glycoside hydrolase family 9" evidence="10">
    <location>
        <begin position="1"/>
        <end position="85"/>
    </location>
</feature>
<proteinExistence type="inferred from homology"/>
<evidence type="ECO:0000256" key="3">
    <source>
        <dbReference type="ARBA" id="ARBA00022801"/>
    </source>
</evidence>
<keyword evidence="7 8" id="KW-0624">Polysaccharide degradation</keyword>
<evidence type="ECO:0000313" key="12">
    <source>
        <dbReference type="Proteomes" id="UP001054821"/>
    </source>
</evidence>
<comment type="caution">
    <text evidence="11">The sequence shown here is derived from an EMBL/GenBank/DDBJ whole genome shotgun (WGS) entry which is preliminary data.</text>
</comment>
<dbReference type="SUPFAM" id="SSF48208">
    <property type="entry name" value="Six-hairpin glycosidases"/>
    <property type="match status" value="1"/>
</dbReference>
<sequence length="132" mass="14709">MSYVVGFGGHYPKHVHHRGAFIPKNNIKYSCKGGWKWRYSLKPNANIIVGAMVAGPDKHDGFHDVRGNYYYTEPTLVGNAGFVALSGETTTRIDKKYHVLCNSSDVSNSTTTSFLTMKTMRCSPLSQYIILS</sequence>
<evidence type="ECO:0000256" key="5">
    <source>
        <dbReference type="ARBA" id="ARBA00023277"/>
    </source>
</evidence>
<protein>
    <recommendedName>
        <fullName evidence="9">Endoglucanase</fullName>
        <ecNumber evidence="9">3.2.1.4</ecNumber>
    </recommendedName>
</protein>
<evidence type="ECO:0000256" key="8">
    <source>
        <dbReference type="PROSITE-ProRule" id="PRU10060"/>
    </source>
</evidence>
<dbReference type="GO" id="GO:0030245">
    <property type="term" value="P:cellulose catabolic process"/>
    <property type="evidence" value="ECO:0007669"/>
    <property type="project" value="UniProtKB-KW"/>
</dbReference>
<comment type="catalytic activity">
    <reaction evidence="1 9">
        <text>Endohydrolysis of (1-&gt;4)-beta-D-glucosidic linkages in cellulose, lichenin and cereal beta-D-glucans.</text>
        <dbReference type="EC" id="3.2.1.4"/>
    </reaction>
</comment>
<dbReference type="Pfam" id="PF00759">
    <property type="entry name" value="Glyco_hydro_9"/>
    <property type="match status" value="1"/>
</dbReference>
<dbReference type="InterPro" id="IPR012341">
    <property type="entry name" value="6hp_glycosidase-like_sf"/>
</dbReference>
<feature type="active site" evidence="8">
    <location>
        <position position="73"/>
    </location>
</feature>
<gene>
    <name evidence="11" type="ORF">L3X38_035114</name>
</gene>
<evidence type="ECO:0000256" key="2">
    <source>
        <dbReference type="ARBA" id="ARBA00007072"/>
    </source>
</evidence>
<dbReference type="PROSITE" id="PS00698">
    <property type="entry name" value="GH9_3"/>
    <property type="match status" value="1"/>
</dbReference>